<dbReference type="GO" id="GO:0004074">
    <property type="term" value="F:biliverdin reductase [NAD(P)H] activity"/>
    <property type="evidence" value="ECO:0007669"/>
    <property type="project" value="TreeGrafter"/>
</dbReference>
<evidence type="ECO:0000313" key="3">
    <source>
        <dbReference type="Proteomes" id="UP000568380"/>
    </source>
</evidence>
<evidence type="ECO:0000259" key="1">
    <source>
        <dbReference type="Pfam" id="PF13460"/>
    </source>
</evidence>
<dbReference type="PANTHER" id="PTHR43355:SF2">
    <property type="entry name" value="FLAVIN REDUCTASE (NADPH)"/>
    <property type="match status" value="1"/>
</dbReference>
<dbReference type="InterPro" id="IPR051606">
    <property type="entry name" value="Polyketide_Oxido-like"/>
</dbReference>
<reference evidence="2 3" key="1">
    <citation type="submission" date="2020-08" db="EMBL/GenBank/DDBJ databases">
        <title>Genomic Encyclopedia of Type Strains, Phase IV (KMG-IV): sequencing the most valuable type-strain genomes for metagenomic binning, comparative biology and taxonomic classification.</title>
        <authorList>
            <person name="Goeker M."/>
        </authorList>
    </citation>
    <scope>NUCLEOTIDE SEQUENCE [LARGE SCALE GENOMIC DNA]</scope>
    <source>
        <strain evidence="2 3">DSM 45385</strain>
    </source>
</reference>
<dbReference type="EMBL" id="JACHIN010000008">
    <property type="protein sequence ID" value="MBB5080564.1"/>
    <property type="molecule type" value="Genomic_DNA"/>
</dbReference>
<dbReference type="Pfam" id="PF13460">
    <property type="entry name" value="NAD_binding_10"/>
    <property type="match status" value="1"/>
</dbReference>
<accession>A0A7W8A6S3</accession>
<dbReference type="SUPFAM" id="SSF51735">
    <property type="entry name" value="NAD(P)-binding Rossmann-fold domains"/>
    <property type="match status" value="1"/>
</dbReference>
<feature type="domain" description="NAD(P)-binding" evidence="1">
    <location>
        <begin position="7"/>
        <end position="197"/>
    </location>
</feature>
<dbReference type="GO" id="GO:0042602">
    <property type="term" value="F:riboflavin reductase (NADPH) activity"/>
    <property type="evidence" value="ECO:0007669"/>
    <property type="project" value="TreeGrafter"/>
</dbReference>
<keyword evidence="3" id="KW-1185">Reference proteome</keyword>
<dbReference type="InterPro" id="IPR036291">
    <property type="entry name" value="NAD(P)-bd_dom_sf"/>
</dbReference>
<organism evidence="2 3">
    <name type="scientific">Nonomuraea endophytica</name>
    <dbReference type="NCBI Taxonomy" id="714136"/>
    <lineage>
        <taxon>Bacteria</taxon>
        <taxon>Bacillati</taxon>
        <taxon>Actinomycetota</taxon>
        <taxon>Actinomycetes</taxon>
        <taxon>Streptosporangiales</taxon>
        <taxon>Streptosporangiaceae</taxon>
        <taxon>Nonomuraea</taxon>
    </lineage>
</organism>
<dbReference type="Proteomes" id="UP000568380">
    <property type="component" value="Unassembled WGS sequence"/>
</dbReference>
<comment type="caution">
    <text evidence="2">The sequence shown here is derived from an EMBL/GenBank/DDBJ whole genome shotgun (WGS) entry which is preliminary data.</text>
</comment>
<dbReference type="InterPro" id="IPR016040">
    <property type="entry name" value="NAD(P)-bd_dom"/>
</dbReference>
<evidence type="ECO:0000313" key="2">
    <source>
        <dbReference type="EMBL" id="MBB5080564.1"/>
    </source>
</evidence>
<name>A0A7W8A6S3_9ACTN</name>
<sequence length="208" mass="22245">MKLTVYGATGGTGRLFVTQALREGHVVTAVARRPEAVTEDHPGLGVVAGDVMEAGTLKIEPDCDAVVFLAGPARSGPPTVYSEGVPNVVTAMDAAGVKRLVVVTNGMMNGPSDTTSQRLTKIVIRGLFLKTPYQDNVRLVSWIRDSPLDWTVVRPPRLLDSPARGSYRTAVDDCVRGGMSIGRADLADSVLRVLPDPDTHRHTVDVAY</sequence>
<dbReference type="PANTHER" id="PTHR43355">
    <property type="entry name" value="FLAVIN REDUCTASE (NADPH)"/>
    <property type="match status" value="1"/>
</dbReference>
<protein>
    <submittedName>
        <fullName evidence="2">Putative NADH-flavin reductase</fullName>
    </submittedName>
</protein>
<dbReference type="RefSeq" id="WP_184967138.1">
    <property type="nucleotide sequence ID" value="NZ_JACHIN010000008.1"/>
</dbReference>
<proteinExistence type="predicted"/>
<dbReference type="Gene3D" id="3.40.50.720">
    <property type="entry name" value="NAD(P)-binding Rossmann-like Domain"/>
    <property type="match status" value="1"/>
</dbReference>
<gene>
    <name evidence="2" type="ORF">HNR40_006051</name>
</gene>
<dbReference type="AlphaFoldDB" id="A0A7W8A6S3"/>